<proteinExistence type="inferred from homology"/>
<evidence type="ECO:0000256" key="2">
    <source>
        <dbReference type="ARBA" id="ARBA00008440"/>
    </source>
</evidence>
<keyword evidence="5 10" id="KW-0812">Transmembrane</keyword>
<dbReference type="PANTHER" id="PTHR30540">
    <property type="entry name" value="OSMOTIC STRESS POTASSIUM TRANSPORTER"/>
    <property type="match status" value="1"/>
</dbReference>
<feature type="transmembrane region" description="Helical" evidence="10">
    <location>
        <begin position="136"/>
        <end position="157"/>
    </location>
</feature>
<evidence type="ECO:0000256" key="10">
    <source>
        <dbReference type="RuleBase" id="RU321113"/>
    </source>
</evidence>
<dbReference type="AlphaFoldDB" id="A0AAV8BYT0"/>
<evidence type="ECO:0000259" key="12">
    <source>
        <dbReference type="Pfam" id="PF02705"/>
    </source>
</evidence>
<feature type="transmembrane region" description="Helical" evidence="10">
    <location>
        <begin position="497"/>
        <end position="518"/>
    </location>
</feature>
<keyword evidence="7 10" id="KW-1133">Transmembrane helix</keyword>
<feature type="domain" description="K+ potassium transporter C-terminal" evidence="13">
    <location>
        <begin position="602"/>
        <end position="835"/>
    </location>
</feature>
<evidence type="ECO:0000256" key="11">
    <source>
        <dbReference type="SAM" id="MobiDB-lite"/>
    </source>
</evidence>
<comment type="caution">
    <text evidence="14">The sequence shown here is derived from an EMBL/GenBank/DDBJ whole genome shotgun (WGS) entry which is preliminary data.</text>
</comment>
<dbReference type="InterPro" id="IPR053951">
    <property type="entry name" value="K_trans_N"/>
</dbReference>
<accession>A0AAV8BYT0</accession>
<evidence type="ECO:0000256" key="9">
    <source>
        <dbReference type="ARBA" id="ARBA00023136"/>
    </source>
</evidence>
<keyword evidence="15" id="KW-1185">Reference proteome</keyword>
<feature type="transmembrane region" description="Helical" evidence="10">
    <location>
        <begin position="222"/>
        <end position="245"/>
    </location>
</feature>
<evidence type="ECO:0000256" key="8">
    <source>
        <dbReference type="ARBA" id="ARBA00023065"/>
    </source>
</evidence>
<sequence>MEDEEDGIQEVASSGGASTRLVRSESRWVDGSEVDSAESPPWLDEEVESTRTVSGGGSMTMRRRLSKKPKRVDSLDVEAMSVHGAQHHDNKNLSIWATLAMAFQTLGVVYGDMGTSPLYVFSDVFSKVPIKSEVEILGALSLVMYTIAIIPFAKYVFIVLKANDNGEGGTFALYSLICRYAKVSLLPNQQRADEDISSFRLKLPTREMERALYIKDCLEKKIFFKSLLLLLVLTGTSMVIGDGILTPSMSVMSAVSGLQGEVPGFNTDAVVIVSIVVLMLLFSIQRFGTGKVGFLFAPILGLWFLNLASIGIYNIVKYDVSVLKAFNPAYIYFFFSRNGIKAWSALGGCVLCITGAEAMFADLGHFSVKSIQIAFTFVVFPCLLLAYMGQAAYLMKNPLSAERIFYDSVPSVLFWPVFVIATLAAMIASQAMISATFSCIKQSMALGCFPRVKIIHTSKRSMGQIYIPVANYFLMVMCIIIVATFRSTNDIANAYGIAEVGVMMVSTTLVTLVMLLIWQSNLIYVLLFPAVFGTVEFVYLTSVLTKISEGGWLPLAFASFFLSIMYIWNYGSVLKYQSEMHGRISMDLLVDLGSTLGTVRVPGIGLVYNELVQGIPSIFGQLLVTLPAIHSTLVFVCIKYVPVPVVPLEERFLFRRVCHKDYHMFRCVARYGYKDIRKEDHRVFEQLLVDSLEKFLRREAQEIALESSTVEPDVVTEPDETSVRFSDSQSVETTNDLHVPLLSGHMTSGIENLPESAFPEEEPALEYELSALREATASGFTYLLAHGEVRAKKESFFVKKLMVNYFYGFLRRNCRAGTANLRVPHMDIIRVGMTYMV</sequence>
<feature type="transmembrane region" description="Helical" evidence="10">
    <location>
        <begin position="373"/>
        <end position="393"/>
    </location>
</feature>
<dbReference type="EMBL" id="JAMFTS010000005">
    <property type="protein sequence ID" value="KAJ4747597.1"/>
    <property type="molecule type" value="Genomic_DNA"/>
</dbReference>
<feature type="transmembrane region" description="Helical" evidence="10">
    <location>
        <begin position="265"/>
        <end position="282"/>
    </location>
</feature>
<evidence type="ECO:0000256" key="3">
    <source>
        <dbReference type="ARBA" id="ARBA00022448"/>
    </source>
</evidence>
<feature type="transmembrane region" description="Helical" evidence="10">
    <location>
        <begin position="465"/>
        <end position="485"/>
    </location>
</feature>
<evidence type="ECO:0000313" key="14">
    <source>
        <dbReference type="EMBL" id="KAJ4747597.1"/>
    </source>
</evidence>
<evidence type="ECO:0000256" key="7">
    <source>
        <dbReference type="ARBA" id="ARBA00022989"/>
    </source>
</evidence>
<feature type="transmembrane region" description="Helical" evidence="10">
    <location>
        <begin position="93"/>
        <end position="111"/>
    </location>
</feature>
<evidence type="ECO:0000313" key="15">
    <source>
        <dbReference type="Proteomes" id="UP001140206"/>
    </source>
</evidence>
<evidence type="ECO:0000256" key="6">
    <source>
        <dbReference type="ARBA" id="ARBA00022958"/>
    </source>
</evidence>
<name>A0AAV8BYT0_9POAL</name>
<dbReference type="NCBIfam" id="TIGR00794">
    <property type="entry name" value="kup"/>
    <property type="match status" value="1"/>
</dbReference>
<dbReference type="PANTHER" id="PTHR30540:SF4">
    <property type="entry name" value="POTASSIUM TRANSPORTER 12-RELATED"/>
    <property type="match status" value="1"/>
</dbReference>
<evidence type="ECO:0000259" key="13">
    <source>
        <dbReference type="Pfam" id="PF22776"/>
    </source>
</evidence>
<keyword evidence="8 10" id="KW-0406">Ion transport</keyword>
<dbReference type="Pfam" id="PF02705">
    <property type="entry name" value="K_trans"/>
    <property type="match status" value="1"/>
</dbReference>
<comment type="subcellular location">
    <subcellularLocation>
        <location evidence="1 10">Membrane</location>
        <topology evidence="1 10">Multi-pass membrane protein</topology>
    </subcellularLocation>
</comment>
<evidence type="ECO:0000256" key="5">
    <source>
        <dbReference type="ARBA" id="ARBA00022692"/>
    </source>
</evidence>
<comment type="function">
    <text evidence="10">Potassium transporter.</text>
</comment>
<feature type="transmembrane region" description="Helical" evidence="10">
    <location>
        <begin position="525"/>
        <end position="545"/>
    </location>
</feature>
<gene>
    <name evidence="14" type="ORF">LUZ62_082002</name>
</gene>
<dbReference type="Proteomes" id="UP001140206">
    <property type="component" value="Chromosome 5"/>
</dbReference>
<reference evidence="14" key="1">
    <citation type="submission" date="2022-08" db="EMBL/GenBank/DDBJ databases">
        <authorList>
            <person name="Marques A."/>
        </authorList>
    </citation>
    <scope>NUCLEOTIDE SEQUENCE</scope>
    <source>
        <strain evidence="14">RhyPub2mFocal</strain>
        <tissue evidence="14">Leaves</tissue>
    </source>
</reference>
<dbReference type="GO" id="GO:0016020">
    <property type="term" value="C:membrane"/>
    <property type="evidence" value="ECO:0007669"/>
    <property type="project" value="UniProtKB-SubCell"/>
</dbReference>
<feature type="transmembrane region" description="Helical" evidence="10">
    <location>
        <begin position="551"/>
        <end position="568"/>
    </location>
</feature>
<dbReference type="InterPro" id="IPR003855">
    <property type="entry name" value="K+_transporter"/>
</dbReference>
<evidence type="ECO:0000256" key="1">
    <source>
        <dbReference type="ARBA" id="ARBA00004141"/>
    </source>
</evidence>
<feature type="transmembrane region" description="Helical" evidence="10">
    <location>
        <begin position="342"/>
        <end position="361"/>
    </location>
</feature>
<dbReference type="GO" id="GO:0015079">
    <property type="term" value="F:potassium ion transmembrane transporter activity"/>
    <property type="evidence" value="ECO:0007669"/>
    <property type="project" value="UniProtKB-UniRule"/>
</dbReference>
<evidence type="ECO:0000256" key="4">
    <source>
        <dbReference type="ARBA" id="ARBA00022538"/>
    </source>
</evidence>
<feature type="transmembrane region" description="Helical" evidence="10">
    <location>
        <begin position="294"/>
        <end position="316"/>
    </location>
</feature>
<organism evidence="14 15">
    <name type="scientific">Rhynchospora pubera</name>
    <dbReference type="NCBI Taxonomy" id="906938"/>
    <lineage>
        <taxon>Eukaryota</taxon>
        <taxon>Viridiplantae</taxon>
        <taxon>Streptophyta</taxon>
        <taxon>Embryophyta</taxon>
        <taxon>Tracheophyta</taxon>
        <taxon>Spermatophyta</taxon>
        <taxon>Magnoliopsida</taxon>
        <taxon>Liliopsida</taxon>
        <taxon>Poales</taxon>
        <taxon>Cyperaceae</taxon>
        <taxon>Cyperoideae</taxon>
        <taxon>Rhynchosporeae</taxon>
        <taxon>Rhynchospora</taxon>
    </lineage>
</organism>
<keyword evidence="6 10" id="KW-0630">Potassium</keyword>
<keyword evidence="4 10" id="KW-0633">Potassium transport</keyword>
<comment type="similarity">
    <text evidence="2 10">Belongs to the HAK/KUP transporter (TC 2.A.72.3) family.</text>
</comment>
<feature type="transmembrane region" description="Helical" evidence="10">
    <location>
        <begin position="413"/>
        <end position="437"/>
    </location>
</feature>
<dbReference type="Pfam" id="PF22776">
    <property type="entry name" value="K_trans_C"/>
    <property type="match status" value="1"/>
</dbReference>
<feature type="domain" description="K+ potassium transporter integral membrane" evidence="12">
    <location>
        <begin position="102"/>
        <end position="589"/>
    </location>
</feature>
<keyword evidence="9 10" id="KW-0472">Membrane</keyword>
<feature type="region of interest" description="Disordered" evidence="11">
    <location>
        <begin position="1"/>
        <end position="65"/>
    </location>
</feature>
<keyword evidence="3" id="KW-0813">Transport</keyword>
<dbReference type="InterPro" id="IPR053952">
    <property type="entry name" value="K_trans_C"/>
</dbReference>
<protein>
    <recommendedName>
        <fullName evidence="10">Potassium transporter</fullName>
    </recommendedName>
</protein>